<reference evidence="4" key="3">
    <citation type="submission" date="2025-09" db="UniProtKB">
        <authorList>
            <consortium name="Ensembl"/>
        </authorList>
    </citation>
    <scope>IDENTIFICATION</scope>
</reference>
<name>A0A087X913_POEFO</name>
<feature type="domain" description="Doublecortin" evidence="3">
    <location>
        <begin position="10"/>
        <end position="92"/>
    </location>
</feature>
<dbReference type="FunFam" id="3.10.20.230:FF:000004">
    <property type="entry name" value="Doublecortin domain containing 2"/>
    <property type="match status" value="1"/>
</dbReference>
<evidence type="ECO:0000259" key="3">
    <source>
        <dbReference type="PROSITE" id="PS50309"/>
    </source>
</evidence>
<dbReference type="Ensembl" id="ENSPFOT00000002270.2">
    <property type="protein sequence ID" value="ENSPFOP00000002266.2"/>
    <property type="gene ID" value="ENSPFOG00000002367.2"/>
</dbReference>
<feature type="domain" description="Doublecortin" evidence="3">
    <location>
        <begin position="128"/>
        <end position="210"/>
    </location>
</feature>
<feature type="compositionally biased region" description="Acidic residues" evidence="2">
    <location>
        <begin position="319"/>
        <end position="330"/>
    </location>
</feature>
<evidence type="ECO:0000313" key="5">
    <source>
        <dbReference type="Proteomes" id="UP000028760"/>
    </source>
</evidence>
<dbReference type="InterPro" id="IPR003533">
    <property type="entry name" value="Doublecortin_dom"/>
</dbReference>
<dbReference type="PANTHER" id="PTHR23004:SF10">
    <property type="entry name" value="DOUBLECORTIN DOMAIN-CONTAINING PROTEIN 2B"/>
    <property type="match status" value="1"/>
</dbReference>
<evidence type="ECO:0000256" key="1">
    <source>
        <dbReference type="ARBA" id="ARBA00022737"/>
    </source>
</evidence>
<dbReference type="PANTHER" id="PTHR23004">
    <property type="entry name" value="DOUBLECORTIN DOMAIN CONTAINING 2"/>
    <property type="match status" value="1"/>
</dbReference>
<dbReference type="GO" id="GO:0005874">
    <property type="term" value="C:microtubule"/>
    <property type="evidence" value="ECO:0007669"/>
    <property type="project" value="TreeGrafter"/>
</dbReference>
<sequence length="353" mass="39413">MAASSAAPVKNVVVFRNGDPFFGGRRFVVNQRQVATMEAFLNEVTQSIGAPLAVRTLYTPRQGHRVSDLHDLQTGAQYVAAGFERFKKLDYLHAGLKKQPGARNEAQVKVIQRPNVSAKWRKFIPVPCIIHVFRNGDLLCPPFRFIIPRSLQQDLDQILSLITEKVSLRTGAVRRLCSLDGVSVSSAGELQTGCCYVAVGTERFKKLPYVELLVSKAIERHYPEKRKLLRRTQDRYSDSALLDSSESDGRRVKSTGDEAAALQASQQLSRRERADEASGYFARPVKIKTQKYSHKTQVKNVGKPGVLKAEEQTNREEAQGAEEVQEDENTATELPVDQTVAEIVEDEDLSNTE</sequence>
<reference evidence="4" key="2">
    <citation type="submission" date="2025-08" db="UniProtKB">
        <authorList>
            <consortium name="Ensembl"/>
        </authorList>
    </citation>
    <scope>IDENTIFICATION</scope>
</reference>
<feature type="compositionally biased region" description="Basic and acidic residues" evidence="2">
    <location>
        <begin position="308"/>
        <end position="318"/>
    </location>
</feature>
<dbReference type="GO" id="GO:0005815">
    <property type="term" value="C:microtubule organizing center"/>
    <property type="evidence" value="ECO:0007669"/>
    <property type="project" value="TreeGrafter"/>
</dbReference>
<keyword evidence="5" id="KW-1185">Reference proteome</keyword>
<keyword evidence="1" id="KW-0677">Repeat</keyword>
<feature type="compositionally biased region" description="Basic and acidic residues" evidence="2">
    <location>
        <begin position="247"/>
        <end position="256"/>
    </location>
</feature>
<dbReference type="SUPFAM" id="SSF89837">
    <property type="entry name" value="Doublecortin (DC)"/>
    <property type="match status" value="2"/>
</dbReference>
<dbReference type="Proteomes" id="UP000028760">
    <property type="component" value="Unassembled WGS sequence"/>
</dbReference>
<dbReference type="InterPro" id="IPR036572">
    <property type="entry name" value="Doublecortin_dom_sf"/>
</dbReference>
<evidence type="ECO:0000256" key="2">
    <source>
        <dbReference type="SAM" id="MobiDB-lite"/>
    </source>
</evidence>
<dbReference type="SMART" id="SM00537">
    <property type="entry name" value="DCX"/>
    <property type="match status" value="2"/>
</dbReference>
<dbReference type="Gene3D" id="3.10.20.230">
    <property type="entry name" value="Doublecortin domain"/>
    <property type="match status" value="2"/>
</dbReference>
<organism evidence="4 5">
    <name type="scientific">Poecilia formosa</name>
    <name type="common">Amazon molly</name>
    <name type="synonym">Limia formosa</name>
    <dbReference type="NCBI Taxonomy" id="48698"/>
    <lineage>
        <taxon>Eukaryota</taxon>
        <taxon>Metazoa</taxon>
        <taxon>Chordata</taxon>
        <taxon>Craniata</taxon>
        <taxon>Vertebrata</taxon>
        <taxon>Euteleostomi</taxon>
        <taxon>Actinopterygii</taxon>
        <taxon>Neopterygii</taxon>
        <taxon>Teleostei</taxon>
        <taxon>Neoteleostei</taxon>
        <taxon>Acanthomorphata</taxon>
        <taxon>Ovalentaria</taxon>
        <taxon>Atherinomorphae</taxon>
        <taxon>Cyprinodontiformes</taxon>
        <taxon>Poeciliidae</taxon>
        <taxon>Poeciliinae</taxon>
        <taxon>Poecilia</taxon>
    </lineage>
</organism>
<feature type="compositionally biased region" description="Low complexity" evidence="2">
    <location>
        <begin position="259"/>
        <end position="268"/>
    </location>
</feature>
<feature type="region of interest" description="Disordered" evidence="2">
    <location>
        <begin position="239"/>
        <end position="277"/>
    </location>
</feature>
<accession>A0A087X913</accession>
<dbReference type="GeneTree" id="ENSGT00940000164359"/>
<dbReference type="EMBL" id="AYCK01008732">
    <property type="status" value="NOT_ANNOTATED_CDS"/>
    <property type="molecule type" value="Genomic_DNA"/>
</dbReference>
<dbReference type="FunFam" id="3.10.20.230:FF:000011">
    <property type="entry name" value="Doublecortin domain containing 2B"/>
    <property type="match status" value="1"/>
</dbReference>
<dbReference type="PROSITE" id="PS50309">
    <property type="entry name" value="DC"/>
    <property type="match status" value="2"/>
</dbReference>
<feature type="region of interest" description="Disordered" evidence="2">
    <location>
        <begin position="292"/>
        <end position="333"/>
    </location>
</feature>
<protein>
    <submittedName>
        <fullName evidence="4">Doublecortin domain containing 2B</fullName>
    </submittedName>
</protein>
<proteinExistence type="predicted"/>
<reference evidence="5" key="1">
    <citation type="submission" date="2013-10" db="EMBL/GenBank/DDBJ databases">
        <authorList>
            <person name="Schartl M."/>
            <person name="Warren W."/>
        </authorList>
    </citation>
    <scope>NUCLEOTIDE SEQUENCE [LARGE SCALE GENOMIC DNA]</scope>
    <source>
        <strain evidence="5">female</strain>
    </source>
</reference>
<evidence type="ECO:0000313" key="4">
    <source>
        <dbReference type="Ensembl" id="ENSPFOP00000002266.2"/>
    </source>
</evidence>
<dbReference type="AlphaFoldDB" id="A0A087X913"/>
<dbReference type="OMA" id="AGFEHFH"/>
<dbReference type="Pfam" id="PF03607">
    <property type="entry name" value="DCX"/>
    <property type="match status" value="2"/>
</dbReference>
<dbReference type="GO" id="GO:0035556">
    <property type="term" value="P:intracellular signal transduction"/>
    <property type="evidence" value="ECO:0007669"/>
    <property type="project" value="InterPro"/>
</dbReference>